<evidence type="ECO:0000313" key="2">
    <source>
        <dbReference type="EMBL" id="PIY95834.1"/>
    </source>
</evidence>
<dbReference type="AlphaFoldDB" id="A0A2M7RGK5"/>
<gene>
    <name evidence="2" type="ORF">COY65_02005</name>
</gene>
<comment type="caution">
    <text evidence="2">The sequence shown here is derived from an EMBL/GenBank/DDBJ whole genome shotgun (WGS) entry which is preliminary data.</text>
</comment>
<dbReference type="EMBL" id="PFME01000030">
    <property type="protein sequence ID" value="PIY95834.1"/>
    <property type="molecule type" value="Genomic_DNA"/>
</dbReference>
<protein>
    <submittedName>
        <fullName evidence="2">Uncharacterized protein</fullName>
    </submittedName>
</protein>
<reference evidence="3" key="1">
    <citation type="submission" date="2017-09" db="EMBL/GenBank/DDBJ databases">
        <title>Depth-based differentiation of microbial function through sediment-hosted aquifers and enrichment of novel symbionts in the deep terrestrial subsurface.</title>
        <authorList>
            <person name="Probst A.J."/>
            <person name="Ladd B."/>
            <person name="Jarett J.K."/>
            <person name="Geller-Mcgrath D.E."/>
            <person name="Sieber C.M.K."/>
            <person name="Emerson J.B."/>
            <person name="Anantharaman K."/>
            <person name="Thomas B.C."/>
            <person name="Malmstrom R."/>
            <person name="Stieglmeier M."/>
            <person name="Klingl A."/>
            <person name="Woyke T."/>
            <person name="Ryan C.M."/>
            <person name="Banfield J.F."/>
        </authorList>
    </citation>
    <scope>NUCLEOTIDE SEQUENCE [LARGE SCALE GENOMIC DNA]</scope>
</reference>
<feature type="compositionally biased region" description="Basic and acidic residues" evidence="1">
    <location>
        <begin position="1"/>
        <end position="19"/>
    </location>
</feature>
<proteinExistence type="predicted"/>
<organism evidence="2 3">
    <name type="scientific">Candidatus Jorgensenbacteria bacterium CG_4_10_14_0_8_um_filter_39_13</name>
    <dbReference type="NCBI Taxonomy" id="1974589"/>
    <lineage>
        <taxon>Bacteria</taxon>
        <taxon>Candidatus Joergenseniibacteriota</taxon>
    </lineage>
</organism>
<feature type="region of interest" description="Disordered" evidence="1">
    <location>
        <begin position="1"/>
        <end position="43"/>
    </location>
</feature>
<evidence type="ECO:0000313" key="3">
    <source>
        <dbReference type="Proteomes" id="UP000230238"/>
    </source>
</evidence>
<dbReference type="Proteomes" id="UP000230238">
    <property type="component" value="Unassembled WGS sequence"/>
</dbReference>
<evidence type="ECO:0000256" key="1">
    <source>
        <dbReference type="SAM" id="MobiDB-lite"/>
    </source>
</evidence>
<sequence>MKGEFRRTRAEVRQQADKLRSRRPARSEQNPAKKFPFPFRRKDRRAQIKKCEENFFAGWRSASWRRAAAGRSVKVRSPDFAQRKFGFRPTRPPNTICRKMIDNVKKIYKE</sequence>
<name>A0A2M7RGK5_9BACT</name>
<accession>A0A2M7RGK5</accession>